<feature type="non-terminal residue" evidence="2">
    <location>
        <position position="1"/>
    </location>
</feature>
<protein>
    <submittedName>
        <fullName evidence="2">Ornithine carbamoyltransferase</fullName>
        <ecNumber evidence="2">2.1.3.3</ecNumber>
    </submittedName>
</protein>
<dbReference type="EMBL" id="CADCVR010000065">
    <property type="protein sequence ID" value="CAA9501436.1"/>
    <property type="molecule type" value="Genomic_DNA"/>
</dbReference>
<evidence type="ECO:0000313" key="2">
    <source>
        <dbReference type="EMBL" id="CAA9501436.1"/>
    </source>
</evidence>
<feature type="region of interest" description="Disordered" evidence="1">
    <location>
        <begin position="1"/>
        <end position="30"/>
    </location>
</feature>
<accession>A0A6J4SQG4</accession>
<dbReference type="GO" id="GO:0004585">
    <property type="term" value="F:ornithine carbamoyltransferase activity"/>
    <property type="evidence" value="ECO:0007669"/>
    <property type="project" value="UniProtKB-EC"/>
</dbReference>
<feature type="compositionally biased region" description="Low complexity" evidence="1">
    <location>
        <begin position="14"/>
        <end position="30"/>
    </location>
</feature>
<keyword evidence="2" id="KW-0808">Transferase</keyword>
<organism evidence="2">
    <name type="scientific">uncultured Solirubrobacteraceae bacterium</name>
    <dbReference type="NCBI Taxonomy" id="1162706"/>
    <lineage>
        <taxon>Bacteria</taxon>
        <taxon>Bacillati</taxon>
        <taxon>Actinomycetota</taxon>
        <taxon>Thermoleophilia</taxon>
        <taxon>Solirubrobacterales</taxon>
        <taxon>Solirubrobacteraceae</taxon>
        <taxon>environmental samples</taxon>
    </lineage>
</organism>
<reference evidence="2" key="1">
    <citation type="submission" date="2020-02" db="EMBL/GenBank/DDBJ databases">
        <authorList>
            <person name="Meier V. D."/>
        </authorList>
    </citation>
    <scope>NUCLEOTIDE SEQUENCE</scope>
    <source>
        <strain evidence="2">AVDCRST_MAG53</strain>
    </source>
</reference>
<dbReference type="EC" id="2.1.3.3" evidence="2"/>
<proteinExistence type="predicted"/>
<evidence type="ECO:0000256" key="1">
    <source>
        <dbReference type="SAM" id="MobiDB-lite"/>
    </source>
</evidence>
<feature type="non-terminal residue" evidence="2">
    <location>
        <position position="30"/>
    </location>
</feature>
<dbReference type="AlphaFoldDB" id="A0A6J4SQG4"/>
<name>A0A6J4SQG4_9ACTN</name>
<sequence>ALRPPPADLGSGGEPPARAEGAARAAGHGV</sequence>
<gene>
    <name evidence="2" type="ORF">AVDCRST_MAG53-2013</name>
</gene>